<dbReference type="GO" id="GO:0016491">
    <property type="term" value="F:oxidoreductase activity"/>
    <property type="evidence" value="ECO:0007669"/>
    <property type="project" value="UniProtKB-KW"/>
</dbReference>
<dbReference type="PRINTS" id="PR00420">
    <property type="entry name" value="RNGMNOXGNASE"/>
</dbReference>
<keyword evidence="4" id="KW-1185">Reference proteome</keyword>
<dbReference type="Gene3D" id="3.50.50.60">
    <property type="entry name" value="FAD/NAD(P)-binding domain"/>
    <property type="match status" value="2"/>
</dbReference>
<reference evidence="3 4" key="1">
    <citation type="submission" date="2020-08" db="EMBL/GenBank/DDBJ databases">
        <title>Genomic Encyclopedia of Type Strains, Phase IV (KMG-IV): sequencing the most valuable type-strain genomes for metagenomic binning, comparative biology and taxonomic classification.</title>
        <authorList>
            <person name="Goeker M."/>
        </authorList>
    </citation>
    <scope>NUCLEOTIDE SEQUENCE [LARGE SCALE GENOMIC DNA]</scope>
    <source>
        <strain evidence="3 4">DSM 45615</strain>
    </source>
</reference>
<dbReference type="NCBIfam" id="NF004834">
    <property type="entry name" value="PRK06185.1-3"/>
    <property type="match status" value="1"/>
</dbReference>
<protein>
    <submittedName>
        <fullName evidence="3">2-polyprenyl-6-methoxyphenol hydroxylase-like FAD-dependent oxidoreductase</fullName>
    </submittedName>
</protein>
<dbReference type="PANTHER" id="PTHR43476:SF5">
    <property type="entry name" value="FAD-DEPENDENT MONOOXYGENASE"/>
    <property type="match status" value="1"/>
</dbReference>
<name>A0A840NTH4_9ACTN</name>
<dbReference type="InterPro" id="IPR036188">
    <property type="entry name" value="FAD/NAD-bd_sf"/>
</dbReference>
<evidence type="ECO:0000256" key="1">
    <source>
        <dbReference type="ARBA" id="ARBA00023002"/>
    </source>
</evidence>
<dbReference type="Pfam" id="PF01494">
    <property type="entry name" value="FAD_binding_3"/>
    <property type="match status" value="1"/>
</dbReference>
<dbReference type="Proteomes" id="UP000578449">
    <property type="component" value="Unassembled WGS sequence"/>
</dbReference>
<gene>
    <name evidence="3" type="ORF">HNP84_001727</name>
</gene>
<evidence type="ECO:0000259" key="2">
    <source>
        <dbReference type="Pfam" id="PF01494"/>
    </source>
</evidence>
<dbReference type="GO" id="GO:0071949">
    <property type="term" value="F:FAD binding"/>
    <property type="evidence" value="ECO:0007669"/>
    <property type="project" value="InterPro"/>
</dbReference>
<comment type="caution">
    <text evidence="3">The sequence shown here is derived from an EMBL/GenBank/DDBJ whole genome shotgun (WGS) entry which is preliminary data.</text>
</comment>
<dbReference type="RefSeq" id="WP_185048810.1">
    <property type="nucleotide sequence ID" value="NZ_BAABIX010000028.1"/>
</dbReference>
<dbReference type="AlphaFoldDB" id="A0A840NTH4"/>
<evidence type="ECO:0000313" key="4">
    <source>
        <dbReference type="Proteomes" id="UP000578449"/>
    </source>
</evidence>
<dbReference type="EMBL" id="JACHGN010000003">
    <property type="protein sequence ID" value="MBB5132014.1"/>
    <property type="molecule type" value="Genomic_DNA"/>
</dbReference>
<dbReference type="SUPFAM" id="SSF51905">
    <property type="entry name" value="FAD/NAD(P)-binding domain"/>
    <property type="match status" value="1"/>
</dbReference>
<feature type="domain" description="FAD-binding" evidence="2">
    <location>
        <begin position="3"/>
        <end position="326"/>
    </location>
</feature>
<dbReference type="PANTHER" id="PTHR43476">
    <property type="entry name" value="3-(3-HYDROXY-PHENYL)PROPIONATE/3-HYDROXYCINNAMIC ACID HYDROXYLASE"/>
    <property type="match status" value="1"/>
</dbReference>
<accession>A0A840NTH4</accession>
<proteinExistence type="predicted"/>
<sequence length="423" mass="46056">MRTSCVIAGGGPAGAMLALLLARAGVDVVLLEKHADFLRDFRGDTIHPSTLQALDELGLAEEFHRLPHRRAERLAFFNGSEYTPVAELSGIPGRYRYIAFVPQWDFLNLLVAHARRHPSLRVLMEAEACGLIEEDGAVRGLRYRDLSAAGGGAEHEIRAALTVGADGRESDVRREAGLRPRDFGAPMDVVWFRITRDPGDPAEPFLRIVPGGAMVAINRESYWQLAYLIPKGGFGELRERGVERFRASVAELIPFLGERVKEVTSFADTSVLVVRVDRLPLWHRPGLLCIGDAAHAMSPIGGVGINLAIQDAIAAGNLLAAPLVRAQRARGGGPVLDPVPDSLLARVQRRRQIPAAVTQLVQVTVQNRVIRPALAGTRPDALPLPARLARAPLALRRLIGLFIGLGVLPEHVNREFTVEESSQ</sequence>
<keyword evidence="1" id="KW-0560">Oxidoreductase</keyword>
<evidence type="ECO:0000313" key="3">
    <source>
        <dbReference type="EMBL" id="MBB5132014.1"/>
    </source>
</evidence>
<dbReference type="InterPro" id="IPR050631">
    <property type="entry name" value="PheA/TfdB_FAD_monoxygenase"/>
</dbReference>
<dbReference type="InterPro" id="IPR002938">
    <property type="entry name" value="FAD-bd"/>
</dbReference>
<organism evidence="3 4">
    <name type="scientific">Thermocatellispora tengchongensis</name>
    <dbReference type="NCBI Taxonomy" id="1073253"/>
    <lineage>
        <taxon>Bacteria</taxon>
        <taxon>Bacillati</taxon>
        <taxon>Actinomycetota</taxon>
        <taxon>Actinomycetes</taxon>
        <taxon>Streptosporangiales</taxon>
        <taxon>Streptosporangiaceae</taxon>
        <taxon>Thermocatellispora</taxon>
    </lineage>
</organism>